<evidence type="ECO:0000256" key="5">
    <source>
        <dbReference type="ARBA" id="ARBA00023002"/>
    </source>
</evidence>
<keyword evidence="6" id="KW-0503">Monooxygenase</keyword>
<keyword evidence="7" id="KW-1185">Reference proteome</keyword>
<dbReference type="PANTHER" id="PTHR23023">
    <property type="entry name" value="DIMETHYLANILINE MONOOXYGENASE"/>
    <property type="match status" value="1"/>
</dbReference>
<name>A0A385SWR2_9BACT</name>
<organism evidence="6 7">
    <name type="scientific">Chryseolinea soli</name>
    <dbReference type="NCBI Taxonomy" id="2321403"/>
    <lineage>
        <taxon>Bacteria</taxon>
        <taxon>Pseudomonadati</taxon>
        <taxon>Bacteroidota</taxon>
        <taxon>Cytophagia</taxon>
        <taxon>Cytophagales</taxon>
        <taxon>Fulvivirgaceae</taxon>
        <taxon>Chryseolinea</taxon>
    </lineage>
</organism>
<dbReference type="PIRSF" id="PIRSF000332">
    <property type="entry name" value="FMO"/>
    <property type="match status" value="1"/>
</dbReference>
<dbReference type="Proteomes" id="UP000266183">
    <property type="component" value="Chromosome"/>
</dbReference>
<dbReference type="Pfam" id="PF00743">
    <property type="entry name" value="FMO-like"/>
    <property type="match status" value="1"/>
</dbReference>
<dbReference type="GO" id="GO:0004499">
    <property type="term" value="F:N,N-dimethylaniline monooxygenase activity"/>
    <property type="evidence" value="ECO:0007669"/>
    <property type="project" value="InterPro"/>
</dbReference>
<keyword evidence="4" id="KW-0521">NADP</keyword>
<evidence type="ECO:0000313" key="7">
    <source>
        <dbReference type="Proteomes" id="UP000266183"/>
    </source>
</evidence>
<dbReference type="KEGG" id="chk:D4L85_30155"/>
<dbReference type="AlphaFoldDB" id="A0A385SWR2"/>
<evidence type="ECO:0000313" key="6">
    <source>
        <dbReference type="EMBL" id="AYB34587.1"/>
    </source>
</evidence>
<dbReference type="InterPro" id="IPR036291">
    <property type="entry name" value="NAD(P)-bd_dom_sf"/>
</dbReference>
<dbReference type="InterPro" id="IPR000960">
    <property type="entry name" value="Flavin_mOase"/>
</dbReference>
<proteinExistence type="inferred from homology"/>
<keyword evidence="5" id="KW-0560">Oxidoreductase</keyword>
<evidence type="ECO:0000256" key="2">
    <source>
        <dbReference type="ARBA" id="ARBA00022630"/>
    </source>
</evidence>
<comment type="similarity">
    <text evidence="1">Belongs to the FMO family.</text>
</comment>
<dbReference type="InterPro" id="IPR036188">
    <property type="entry name" value="FAD/NAD-bd_sf"/>
</dbReference>
<gene>
    <name evidence="6" type="ORF">D4L85_30155</name>
</gene>
<dbReference type="EMBL" id="CP032382">
    <property type="protein sequence ID" value="AYB34587.1"/>
    <property type="molecule type" value="Genomic_DNA"/>
</dbReference>
<dbReference type="PRINTS" id="PR00419">
    <property type="entry name" value="ADXRDTASE"/>
</dbReference>
<dbReference type="RefSeq" id="WP_119757846.1">
    <property type="nucleotide sequence ID" value="NZ_CP032382.1"/>
</dbReference>
<keyword evidence="3" id="KW-0274">FAD</keyword>
<keyword evidence="2" id="KW-0285">Flavoprotein</keyword>
<accession>A0A385SWR2</accession>
<dbReference type="Gene3D" id="3.50.50.60">
    <property type="entry name" value="FAD/NAD(P)-binding domain"/>
    <property type="match status" value="3"/>
</dbReference>
<reference evidence="7" key="1">
    <citation type="submission" date="2018-09" db="EMBL/GenBank/DDBJ databases">
        <title>Chryseolinea sp. KIS68-18 isolated from soil.</title>
        <authorList>
            <person name="Weon H.-Y."/>
            <person name="Kwon S.-W."/>
            <person name="Lee S.A."/>
        </authorList>
    </citation>
    <scope>NUCLEOTIDE SEQUENCE [LARGE SCALE GENOMIC DNA]</scope>
    <source>
        <strain evidence="7">KIS68-18</strain>
    </source>
</reference>
<evidence type="ECO:0000256" key="1">
    <source>
        <dbReference type="ARBA" id="ARBA00009183"/>
    </source>
</evidence>
<dbReference type="InterPro" id="IPR020946">
    <property type="entry name" value="Flavin_mOase-like"/>
</dbReference>
<evidence type="ECO:0000256" key="4">
    <source>
        <dbReference type="ARBA" id="ARBA00022857"/>
    </source>
</evidence>
<dbReference type="GO" id="GO:0050660">
    <property type="term" value="F:flavin adenine dinucleotide binding"/>
    <property type="evidence" value="ECO:0007669"/>
    <property type="project" value="InterPro"/>
</dbReference>
<evidence type="ECO:0000256" key="3">
    <source>
        <dbReference type="ARBA" id="ARBA00022827"/>
    </source>
</evidence>
<dbReference type="GO" id="GO:0050661">
    <property type="term" value="F:NADP binding"/>
    <property type="evidence" value="ECO:0007669"/>
    <property type="project" value="InterPro"/>
</dbReference>
<dbReference type="SUPFAM" id="SSF51905">
    <property type="entry name" value="FAD/NAD(P)-binding domain"/>
    <property type="match status" value="1"/>
</dbReference>
<dbReference type="SUPFAM" id="SSF51735">
    <property type="entry name" value="NAD(P)-binding Rossmann-fold domains"/>
    <property type="match status" value="1"/>
</dbReference>
<dbReference type="InterPro" id="IPR050346">
    <property type="entry name" value="FMO-like"/>
</dbReference>
<dbReference type="OrthoDB" id="9778740at2"/>
<sequence length="516" mass="57744">MKSVAIIGAGFSGLVTAKIFKQYGFVVTVYEKESEVGGVWTSSRRYPGLTTQNPKDTYFLSDLKMPKHFPEWPNGDQVQAYLDAYVTYCHLRKHIILQTEVKKTDYDPESGKWIVKTEHTRSHLREVRVFDYLIICNGIFSDPLIPSYTGADKFIAAGGKILHTSKLNDLFEVANKNVVVVGYGKSSCDVASAIADASLSTTVVARSILWKVPKKFFGLLNMKFILLTRLGENLFEYISLSGFAKFLHTAGKPLRNFLLWSVQSVVATQLKLKKSGVHPGDSLETIARANVSLASDNFFNKILSKKIVIEKGQDIHYLLPGKAVLANGKELPASMIVCGTGYRQAIPFMNESIASKILDEQKNFKLYRNQLPIDVPCLGFNGYNSSFYSQLNAEMGALWLAEYFTGGLAIPSPEECSRHIAEKLAWSNHRSAGKNSKGTNIIPFSLHHIDELLGDVGYNVSRFTRLMQWLVPANPASYVPVIRKTIDRFDKNRRAQFFTSKKPHPHLGSPVVNFRD</sequence>
<protein>
    <submittedName>
        <fullName evidence="6">Monooxygenase</fullName>
    </submittedName>
</protein>